<sequence length="79" mass="8743">MTDIPPGYQALPYDAKGLRGKPARIISDPGVYYDLPEDRKDVVIADDEPNIYSELYVYLPGAPDEKSAIHYSCLAVKSP</sequence>
<reference evidence="1 2" key="1">
    <citation type="submission" date="2016-12" db="EMBL/GenBank/DDBJ databases">
        <title>The new phylogeny of genus Mycobacterium.</title>
        <authorList>
            <person name="Tortoli E."/>
            <person name="Trovato A."/>
            <person name="Cirillo D.M."/>
        </authorList>
    </citation>
    <scope>NUCLEOTIDE SEQUENCE [LARGE SCALE GENOMIC DNA]</scope>
    <source>
        <strain evidence="1 2">DSM 45130</strain>
    </source>
</reference>
<protein>
    <submittedName>
        <fullName evidence="1">UbiD family decarboxylase</fullName>
    </submittedName>
</protein>
<comment type="caution">
    <text evidence="1">The sequence shown here is derived from an EMBL/GenBank/DDBJ whole genome shotgun (WGS) entry which is preliminary data.</text>
</comment>
<accession>A0A1X0DBV0</accession>
<dbReference type="RefSeq" id="WP_083031387.1">
    <property type="nucleotide sequence ID" value="NZ_AP022618.1"/>
</dbReference>
<organism evidence="1 2">
    <name type="scientific">Mycolicibacterium insubricum</name>
    <dbReference type="NCBI Taxonomy" id="444597"/>
    <lineage>
        <taxon>Bacteria</taxon>
        <taxon>Bacillati</taxon>
        <taxon>Actinomycetota</taxon>
        <taxon>Actinomycetes</taxon>
        <taxon>Mycobacteriales</taxon>
        <taxon>Mycobacteriaceae</taxon>
        <taxon>Mycolicibacterium</taxon>
    </lineage>
</organism>
<dbReference type="EMBL" id="MVHS01000028">
    <property type="protein sequence ID" value="ORA69837.1"/>
    <property type="molecule type" value="Genomic_DNA"/>
</dbReference>
<evidence type="ECO:0000313" key="2">
    <source>
        <dbReference type="Proteomes" id="UP000192801"/>
    </source>
</evidence>
<name>A0A1X0DBV0_9MYCO</name>
<evidence type="ECO:0000313" key="1">
    <source>
        <dbReference type="EMBL" id="ORA69837.1"/>
    </source>
</evidence>
<proteinExistence type="predicted"/>
<dbReference type="InterPro" id="IPR055585">
    <property type="entry name" value="DUF7161"/>
</dbReference>
<keyword evidence="2" id="KW-1185">Reference proteome</keyword>
<dbReference type="AlphaFoldDB" id="A0A1X0DBV0"/>
<gene>
    <name evidence="1" type="ORF">BST26_12540</name>
</gene>
<dbReference type="Pfam" id="PF23720">
    <property type="entry name" value="DUF7161"/>
    <property type="match status" value="1"/>
</dbReference>
<dbReference type="Proteomes" id="UP000192801">
    <property type="component" value="Unassembled WGS sequence"/>
</dbReference>
<dbReference type="OrthoDB" id="4629126at2"/>